<feature type="compositionally biased region" description="Low complexity" evidence="10">
    <location>
        <begin position="1"/>
        <end position="18"/>
    </location>
</feature>
<evidence type="ECO:0000313" key="12">
    <source>
        <dbReference type="Proteomes" id="UP001162131"/>
    </source>
</evidence>
<proteinExistence type="inferred from homology"/>
<protein>
    <recommendedName>
        <fullName evidence="3">Centrosomal protein of 162 kDa</fullName>
    </recommendedName>
</protein>
<dbReference type="GO" id="GO:0005879">
    <property type="term" value="C:axonemal microtubule"/>
    <property type="evidence" value="ECO:0007669"/>
    <property type="project" value="TreeGrafter"/>
</dbReference>
<comment type="caution">
    <text evidence="11">The sequence shown here is derived from an EMBL/GenBank/DDBJ whole genome shotgun (WGS) entry which is preliminary data.</text>
</comment>
<feature type="compositionally biased region" description="Basic and acidic residues" evidence="10">
    <location>
        <begin position="211"/>
        <end position="222"/>
    </location>
</feature>
<reference evidence="11" key="1">
    <citation type="submission" date="2021-09" db="EMBL/GenBank/DDBJ databases">
        <authorList>
            <consortium name="AG Swart"/>
            <person name="Singh M."/>
            <person name="Singh A."/>
            <person name="Seah K."/>
            <person name="Emmerich C."/>
        </authorList>
    </citation>
    <scope>NUCLEOTIDE SEQUENCE</scope>
    <source>
        <strain evidence="11">ATCC30299</strain>
    </source>
</reference>
<evidence type="ECO:0000256" key="4">
    <source>
        <dbReference type="ARBA" id="ARBA00022490"/>
    </source>
</evidence>
<keyword evidence="8" id="KW-0206">Cytoskeleton</keyword>
<dbReference type="AlphaFoldDB" id="A0AAU9JRE3"/>
<evidence type="ECO:0000256" key="3">
    <source>
        <dbReference type="ARBA" id="ARBA00021406"/>
    </source>
</evidence>
<feature type="compositionally biased region" description="Basic and acidic residues" evidence="10">
    <location>
        <begin position="432"/>
        <end position="448"/>
    </location>
</feature>
<name>A0AAU9JRE3_9CILI</name>
<feature type="compositionally biased region" description="Basic and acidic residues" evidence="10">
    <location>
        <begin position="256"/>
        <end position="269"/>
    </location>
</feature>
<keyword evidence="4" id="KW-0963">Cytoplasm</keyword>
<dbReference type="EMBL" id="CAJZBQ010000041">
    <property type="protein sequence ID" value="CAG9326912.1"/>
    <property type="molecule type" value="Genomic_DNA"/>
</dbReference>
<evidence type="ECO:0000256" key="5">
    <source>
        <dbReference type="ARBA" id="ARBA00022701"/>
    </source>
</evidence>
<dbReference type="GO" id="GO:0060271">
    <property type="term" value="P:cilium assembly"/>
    <property type="evidence" value="ECO:0007669"/>
    <property type="project" value="TreeGrafter"/>
</dbReference>
<feature type="compositionally biased region" description="Basic and acidic residues" evidence="10">
    <location>
        <begin position="182"/>
        <end position="198"/>
    </location>
</feature>
<feature type="coiled-coil region" evidence="9">
    <location>
        <begin position="450"/>
        <end position="694"/>
    </location>
</feature>
<feature type="region of interest" description="Disordered" evidence="10">
    <location>
        <begin position="1"/>
        <end position="29"/>
    </location>
</feature>
<feature type="compositionally biased region" description="Low complexity" evidence="10">
    <location>
        <begin position="151"/>
        <end position="162"/>
    </location>
</feature>
<feature type="compositionally biased region" description="Basic and acidic residues" evidence="10">
    <location>
        <begin position="278"/>
        <end position="290"/>
    </location>
</feature>
<feature type="compositionally biased region" description="Basic and acidic residues" evidence="10">
    <location>
        <begin position="992"/>
        <end position="1014"/>
    </location>
</feature>
<evidence type="ECO:0000256" key="1">
    <source>
        <dbReference type="ARBA" id="ARBA00004114"/>
    </source>
</evidence>
<feature type="region of interest" description="Disordered" evidence="10">
    <location>
        <begin position="424"/>
        <end position="448"/>
    </location>
</feature>
<evidence type="ECO:0000256" key="2">
    <source>
        <dbReference type="ARBA" id="ARBA00009485"/>
    </source>
</evidence>
<feature type="compositionally biased region" description="Polar residues" evidence="10">
    <location>
        <begin position="85"/>
        <end position="97"/>
    </location>
</feature>
<evidence type="ECO:0000256" key="8">
    <source>
        <dbReference type="ARBA" id="ARBA00023212"/>
    </source>
</evidence>
<accession>A0AAU9JRE3</accession>
<keyword evidence="5" id="KW-0493">Microtubule</keyword>
<dbReference type="PANTHER" id="PTHR34031:SF1">
    <property type="entry name" value="CENTROSOMAL PROTEIN OF 162 KDA"/>
    <property type="match status" value="1"/>
</dbReference>
<evidence type="ECO:0000313" key="11">
    <source>
        <dbReference type="EMBL" id="CAG9326912.1"/>
    </source>
</evidence>
<dbReference type="InterPro" id="IPR038774">
    <property type="entry name" value="CEP162-like"/>
</dbReference>
<feature type="coiled-coil region" evidence="9">
    <location>
        <begin position="1040"/>
        <end position="1102"/>
    </location>
</feature>
<keyword evidence="7 9" id="KW-0175">Coiled coil</keyword>
<dbReference type="PANTHER" id="PTHR34031">
    <property type="entry name" value="CENTROSOMAL PROTEIN OF 162 KDA"/>
    <property type="match status" value="1"/>
</dbReference>
<evidence type="ECO:0000256" key="9">
    <source>
        <dbReference type="SAM" id="Coils"/>
    </source>
</evidence>
<organism evidence="11 12">
    <name type="scientific">Blepharisma stoltei</name>
    <dbReference type="NCBI Taxonomy" id="1481888"/>
    <lineage>
        <taxon>Eukaryota</taxon>
        <taxon>Sar</taxon>
        <taxon>Alveolata</taxon>
        <taxon>Ciliophora</taxon>
        <taxon>Postciliodesmatophora</taxon>
        <taxon>Heterotrichea</taxon>
        <taxon>Heterotrichida</taxon>
        <taxon>Blepharismidae</taxon>
        <taxon>Blepharisma</taxon>
    </lineage>
</organism>
<keyword evidence="12" id="KW-1185">Reference proteome</keyword>
<sequence length="1206" mass="140111">MEYSYGSSSEELSDSQGLKNFLEASSSEEEKFFNKQNPYLDFKKKDNFFAGGGDPYAFNMDFSNIKVPSKAQPKPQPQPQPQPQTAKSAIKTPTTQAGKKGVSFEKSRPKSPEDDDRPIDMKSKQANSKFESMKKDFLSMVQSIKNEDSSSHSSKSSKNSDSPAMPTLNVVNWSDVKGQLKVTDEEKETSHKEIKTEPFRFGINPPISLNKKLDTPTQKKETFISPLDSEMSESYQSPRSDLKQKEELESQNSDYFIKDELQSSERSYKESNNTWKSYSEHEDSSKKVDTPFEISASQSGQKIDVPIKATPILSYAPKAELNSTTPQQLPTNSQPPYYAPKAELISAAPQQFPTNSQPPDNTSKAELISAAPQQFPANSQPPYYAPKADLISATPQQFPTNSQPPYYAPKAELIAQEKPPIYKYEPNIPLKSETDRPHSASDSRPKLSRERELEIEIIDLRGRVENLQSQLNIKQEQVDRLENLKSQWEKKQEQAYDIDLRGQVEYFQSQIKIMQEQLNHFENTEARVKDLEAENELLKSELGKKEKSHEERLRNSESRVSERIMRTLNMKFEYEKDEFDRKNKELEIEINQYKIDVTRCEAENRELRFKLSKLRDQEVKIKELEQKIYTLSRKNTPSEVKKPIEKDLPKDEKDLLLKEIETQEQLIKGYQKENERLVEEMKKLNSQIKEEQVKMHHENMKVDLLKTNLIKDHGGVLIKENISDFGTINELAGGTVINKQEYIELRERASRLTRELFEKEKIFTEKELEYQEIIEKLRRFQAEAEFRFSTTQEGLINIQEINKIHEKEINDLKEAYEEEIGNLQARIKWYVENQEFLEGQIKESKPLKQDLQNLQRELNERPATADMKKMKNLEEKCKGYEEGLKTNSSIAAMILASKPDPEQSELVISLKKRIQELEAMIMEKEIEQETRIRNLKQEYESVKQKLAKQKIPTGNKGKQAESVANLRIKELEKQLEDTRAYYTKKLRNPASKQEEDVSKLKMELSQRPSPKEVWAEPSPNPVDTLPEFKDLSDRDAKFLLLQSNKRIKELEDQIQTGNKAATTNFTTDHALSLKINTLEEELEKLNAKYEYSRNECEKLRLDKEMLETHIERTPVIPGTSEFLKLQRKIENLEDAHYRREQELINRLNSVSLRSENEIEEIKRKFQNEKAGLQKLIAKKNKEIDEFRIELEELLSEIERLRSRKAA</sequence>
<feature type="compositionally biased region" description="Polar residues" evidence="10">
    <location>
        <begin position="321"/>
        <end position="335"/>
    </location>
</feature>
<evidence type="ECO:0000256" key="6">
    <source>
        <dbReference type="ARBA" id="ARBA00022794"/>
    </source>
</evidence>
<dbReference type="Proteomes" id="UP001162131">
    <property type="component" value="Unassembled WGS sequence"/>
</dbReference>
<comment type="similarity">
    <text evidence="2">Belongs to the CEP162 family.</text>
</comment>
<feature type="compositionally biased region" description="Basic and acidic residues" evidence="10">
    <location>
        <begin position="102"/>
        <end position="123"/>
    </location>
</feature>
<dbReference type="GO" id="GO:0005814">
    <property type="term" value="C:centriole"/>
    <property type="evidence" value="ECO:0007669"/>
    <property type="project" value="UniProtKB-SubCell"/>
</dbReference>
<comment type="subcellular location">
    <subcellularLocation>
        <location evidence="1">Cytoplasm</location>
        <location evidence="1">Cytoskeleton</location>
        <location evidence="1">Microtubule organizing center</location>
        <location evidence="1">Centrosome</location>
        <location evidence="1">Centriole</location>
    </subcellularLocation>
</comment>
<gene>
    <name evidence="11" type="ORF">BSTOLATCC_MIC42172</name>
</gene>
<keyword evidence="6" id="KW-0970">Cilium biogenesis/degradation</keyword>
<evidence type="ECO:0000256" key="7">
    <source>
        <dbReference type="ARBA" id="ARBA00023054"/>
    </source>
</evidence>
<feature type="region of interest" description="Disordered" evidence="10">
    <location>
        <begin position="986"/>
        <end position="1028"/>
    </location>
</feature>
<evidence type="ECO:0000256" key="10">
    <source>
        <dbReference type="SAM" id="MobiDB-lite"/>
    </source>
</evidence>
<feature type="coiled-coil region" evidence="9">
    <location>
        <begin position="1144"/>
        <end position="1203"/>
    </location>
</feature>
<feature type="coiled-coil region" evidence="9">
    <location>
        <begin position="763"/>
        <end position="857"/>
    </location>
</feature>
<feature type="region of interest" description="Disordered" evidence="10">
    <location>
        <begin position="61"/>
        <end position="339"/>
    </location>
</feature>